<evidence type="ECO:0000259" key="1">
    <source>
        <dbReference type="PROSITE" id="PS51459"/>
    </source>
</evidence>
<dbReference type="AlphaFoldDB" id="T0KQE6"/>
<dbReference type="eggNOG" id="COG3177">
    <property type="taxonomic scope" value="Bacteria"/>
</dbReference>
<dbReference type="PANTHER" id="PTHR13504:SF33">
    <property type="entry name" value="FIC FAMILY PROTEIN"/>
    <property type="match status" value="1"/>
</dbReference>
<sequence>MPVSNIDKDIVNFLDYCNNSDENIYIKCAIAHLWFVSIYSYDEGNGRIARAITAYILLKHASGSEFKLYFVSTTINNNRKAYYTTLDKTTNLFYNRTFDITSWLI</sequence>
<dbReference type="InterPro" id="IPR003812">
    <property type="entry name" value="Fido"/>
</dbReference>
<dbReference type="EMBL" id="AUPZ01000013">
    <property type="protein sequence ID" value="EQB35543.1"/>
    <property type="molecule type" value="Genomic_DNA"/>
</dbReference>
<dbReference type="PANTHER" id="PTHR13504">
    <property type="entry name" value="FIDO DOMAIN-CONTAINING PROTEIN DDB_G0283145"/>
    <property type="match status" value="1"/>
</dbReference>
<accession>T0KQE6</accession>
<dbReference type="PROSITE" id="PS51459">
    <property type="entry name" value="FIDO"/>
    <property type="match status" value="1"/>
</dbReference>
<dbReference type="Pfam" id="PF02661">
    <property type="entry name" value="Fic"/>
    <property type="match status" value="1"/>
</dbReference>
<evidence type="ECO:0000313" key="3">
    <source>
        <dbReference type="Proteomes" id="UP000015520"/>
    </source>
</evidence>
<dbReference type="Gene3D" id="1.10.3290.10">
    <property type="entry name" value="Fido-like domain"/>
    <property type="match status" value="1"/>
</dbReference>
<comment type="caution">
    <text evidence="2">The sequence shown here is derived from an EMBL/GenBank/DDBJ whole genome shotgun (WGS) entry which is preliminary data.</text>
</comment>
<protein>
    <recommendedName>
        <fullName evidence="1">Fido domain-containing protein</fullName>
    </recommendedName>
</protein>
<organism evidence="2 3">
    <name type="scientific">Sulfurimonas hongkongensis</name>
    <dbReference type="NCBI Taxonomy" id="1172190"/>
    <lineage>
        <taxon>Bacteria</taxon>
        <taxon>Pseudomonadati</taxon>
        <taxon>Campylobacterota</taxon>
        <taxon>Epsilonproteobacteria</taxon>
        <taxon>Campylobacterales</taxon>
        <taxon>Sulfurimonadaceae</taxon>
        <taxon>Sulfurimonas</taxon>
    </lineage>
</organism>
<gene>
    <name evidence="2" type="ORF">M947_09690</name>
</gene>
<dbReference type="Proteomes" id="UP000015520">
    <property type="component" value="Unassembled WGS sequence"/>
</dbReference>
<dbReference type="InterPro" id="IPR040198">
    <property type="entry name" value="Fido_containing"/>
</dbReference>
<keyword evidence="3" id="KW-1185">Reference proteome</keyword>
<dbReference type="PATRIC" id="fig|1172190.3.peg.1872"/>
<evidence type="ECO:0000313" key="2">
    <source>
        <dbReference type="EMBL" id="EQB35543.1"/>
    </source>
</evidence>
<reference evidence="2 3" key="1">
    <citation type="submission" date="2013-07" db="EMBL/GenBank/DDBJ databases">
        <title>Sulfurimonas hongkongensis AST-10 Genome Sequencing.</title>
        <authorList>
            <person name="Cai L."/>
            <person name="Zhang T."/>
        </authorList>
    </citation>
    <scope>NUCLEOTIDE SEQUENCE [LARGE SCALE GENOMIC DNA]</scope>
    <source>
        <strain evidence="2 3">AST-10</strain>
    </source>
</reference>
<dbReference type="SUPFAM" id="SSF140931">
    <property type="entry name" value="Fic-like"/>
    <property type="match status" value="1"/>
</dbReference>
<proteinExistence type="predicted"/>
<name>T0KQE6_9BACT</name>
<dbReference type="InterPro" id="IPR036597">
    <property type="entry name" value="Fido-like_dom_sf"/>
</dbReference>
<dbReference type="STRING" id="1172190.M947_09690"/>
<feature type="domain" description="Fido" evidence="1">
    <location>
        <begin position="1"/>
        <end position="105"/>
    </location>
</feature>